<dbReference type="InterPro" id="IPR022641">
    <property type="entry name" value="CheR_N"/>
</dbReference>
<dbReference type="STRING" id="1121393.SAMN02745216_03263"/>
<dbReference type="InterPro" id="IPR029063">
    <property type="entry name" value="SAM-dependent_MTases_sf"/>
</dbReference>
<organism evidence="7 8">
    <name type="scientific">Desulfatibacillum alkenivorans DSM 16219</name>
    <dbReference type="NCBI Taxonomy" id="1121393"/>
    <lineage>
        <taxon>Bacteria</taxon>
        <taxon>Pseudomonadati</taxon>
        <taxon>Thermodesulfobacteriota</taxon>
        <taxon>Desulfobacteria</taxon>
        <taxon>Desulfobacterales</taxon>
        <taxon>Desulfatibacillaceae</taxon>
        <taxon>Desulfatibacillum</taxon>
    </lineage>
</organism>
<dbReference type="PANTHER" id="PTHR24422">
    <property type="entry name" value="CHEMOTAXIS PROTEIN METHYLTRANSFERASE"/>
    <property type="match status" value="1"/>
</dbReference>
<keyword evidence="4 7" id="KW-0808">Transferase</keyword>
<evidence type="ECO:0000256" key="2">
    <source>
        <dbReference type="ARBA" id="ARBA00012534"/>
    </source>
</evidence>
<dbReference type="OrthoDB" id="9786165at2"/>
<dbReference type="RefSeq" id="WP_083611083.1">
    <property type="nucleotide sequence ID" value="NZ_FQZU01000022.1"/>
</dbReference>
<accession>A0A1M6RHZ6</accession>
<keyword evidence="5" id="KW-0949">S-adenosyl-L-methionine</keyword>
<comment type="catalytic activity">
    <reaction evidence="1">
        <text>L-glutamyl-[protein] + S-adenosyl-L-methionine = [protein]-L-glutamate 5-O-methyl ester + S-adenosyl-L-homocysteine</text>
        <dbReference type="Rhea" id="RHEA:24452"/>
        <dbReference type="Rhea" id="RHEA-COMP:10208"/>
        <dbReference type="Rhea" id="RHEA-COMP:10311"/>
        <dbReference type="ChEBI" id="CHEBI:29973"/>
        <dbReference type="ChEBI" id="CHEBI:57856"/>
        <dbReference type="ChEBI" id="CHEBI:59789"/>
        <dbReference type="ChEBI" id="CHEBI:82795"/>
        <dbReference type="EC" id="2.1.1.80"/>
    </reaction>
</comment>
<evidence type="ECO:0000313" key="8">
    <source>
        <dbReference type="Proteomes" id="UP000183994"/>
    </source>
</evidence>
<dbReference type="PIRSF" id="PIRSF000410">
    <property type="entry name" value="CheR"/>
    <property type="match status" value="1"/>
</dbReference>
<dbReference type="GO" id="GO:0008983">
    <property type="term" value="F:protein-glutamate O-methyltransferase activity"/>
    <property type="evidence" value="ECO:0007669"/>
    <property type="project" value="UniProtKB-EC"/>
</dbReference>
<dbReference type="InterPro" id="IPR050903">
    <property type="entry name" value="Bact_Chemotaxis_MeTrfase"/>
</dbReference>
<dbReference type="InterPro" id="IPR026024">
    <property type="entry name" value="Chemotaxis_MeTrfase_CheR"/>
</dbReference>
<evidence type="ECO:0000256" key="1">
    <source>
        <dbReference type="ARBA" id="ARBA00001541"/>
    </source>
</evidence>
<dbReference type="SUPFAM" id="SSF53335">
    <property type="entry name" value="S-adenosyl-L-methionine-dependent methyltransferases"/>
    <property type="match status" value="1"/>
</dbReference>
<protein>
    <recommendedName>
        <fullName evidence="2">protein-glutamate O-methyltransferase</fullName>
        <ecNumber evidence="2">2.1.1.80</ecNumber>
    </recommendedName>
</protein>
<dbReference type="Gene3D" id="1.10.155.10">
    <property type="entry name" value="Chemotaxis receptor methyltransferase CheR, N-terminal domain"/>
    <property type="match status" value="1"/>
</dbReference>
<dbReference type="Proteomes" id="UP000183994">
    <property type="component" value="Unassembled WGS sequence"/>
</dbReference>
<dbReference type="PROSITE" id="PS50123">
    <property type="entry name" value="CHER"/>
    <property type="match status" value="1"/>
</dbReference>
<dbReference type="GO" id="GO:0032259">
    <property type="term" value="P:methylation"/>
    <property type="evidence" value="ECO:0007669"/>
    <property type="project" value="UniProtKB-KW"/>
</dbReference>
<sequence length="277" mass="31865">MIPVLSETEFELFRTLLQNKTGILLKAARRQTLGRRLAKRMEALGMSSYTAYYRMLKAGKNEEELRALINHVTIDQTSFFRAGPQFDLLAGRVIPEIMQKNYGLKQMRIWSAGCSRGHEPYSVAMMLQQAARELVSWDVKILATDIDSDSLKYAFRGRYTANEMSHVPEDYATRFFKPQRHGGKKLYAVKDRLRNPILFRRLNLLDAPYPIKGPMDVILCRNVMIYFSRTQKQQIMGEFLRLLPIGGYLCLGASESLIGIDDRFSLLGHAVYQKQKN</sequence>
<evidence type="ECO:0000256" key="3">
    <source>
        <dbReference type="ARBA" id="ARBA00022603"/>
    </source>
</evidence>
<feature type="domain" description="CheR-type methyltransferase" evidence="6">
    <location>
        <begin position="1"/>
        <end position="277"/>
    </location>
</feature>
<dbReference type="SUPFAM" id="SSF47757">
    <property type="entry name" value="Chemotaxis receptor methyltransferase CheR, N-terminal domain"/>
    <property type="match status" value="1"/>
</dbReference>
<keyword evidence="8" id="KW-1185">Reference proteome</keyword>
<dbReference type="EC" id="2.1.1.80" evidence="2"/>
<dbReference type="InterPro" id="IPR000780">
    <property type="entry name" value="CheR_MeTrfase"/>
</dbReference>
<dbReference type="Pfam" id="PF01739">
    <property type="entry name" value="CheR"/>
    <property type="match status" value="1"/>
</dbReference>
<gene>
    <name evidence="7" type="ORF">SAMN02745216_03263</name>
</gene>
<evidence type="ECO:0000256" key="5">
    <source>
        <dbReference type="ARBA" id="ARBA00022691"/>
    </source>
</evidence>
<dbReference type="Gene3D" id="3.40.50.150">
    <property type="entry name" value="Vaccinia Virus protein VP39"/>
    <property type="match status" value="1"/>
</dbReference>
<dbReference type="EMBL" id="FQZU01000022">
    <property type="protein sequence ID" value="SHK31998.1"/>
    <property type="molecule type" value="Genomic_DNA"/>
</dbReference>
<name>A0A1M6RHZ6_9BACT</name>
<evidence type="ECO:0000256" key="4">
    <source>
        <dbReference type="ARBA" id="ARBA00022679"/>
    </source>
</evidence>
<dbReference type="AlphaFoldDB" id="A0A1M6RHZ6"/>
<evidence type="ECO:0000313" key="7">
    <source>
        <dbReference type="EMBL" id="SHK31998.1"/>
    </source>
</evidence>
<dbReference type="InterPro" id="IPR022642">
    <property type="entry name" value="CheR_C"/>
</dbReference>
<evidence type="ECO:0000259" key="6">
    <source>
        <dbReference type="PROSITE" id="PS50123"/>
    </source>
</evidence>
<dbReference type="SMART" id="SM00138">
    <property type="entry name" value="MeTrc"/>
    <property type="match status" value="1"/>
</dbReference>
<dbReference type="Pfam" id="PF03705">
    <property type="entry name" value="CheR_N"/>
    <property type="match status" value="1"/>
</dbReference>
<dbReference type="PRINTS" id="PR00996">
    <property type="entry name" value="CHERMTFRASE"/>
</dbReference>
<dbReference type="InterPro" id="IPR036804">
    <property type="entry name" value="CheR_N_sf"/>
</dbReference>
<keyword evidence="3 7" id="KW-0489">Methyltransferase</keyword>
<dbReference type="PANTHER" id="PTHR24422:SF19">
    <property type="entry name" value="CHEMOTAXIS PROTEIN METHYLTRANSFERASE"/>
    <property type="match status" value="1"/>
</dbReference>
<proteinExistence type="predicted"/>
<reference evidence="8" key="1">
    <citation type="submission" date="2016-11" db="EMBL/GenBank/DDBJ databases">
        <authorList>
            <person name="Varghese N."/>
            <person name="Submissions S."/>
        </authorList>
    </citation>
    <scope>NUCLEOTIDE SEQUENCE [LARGE SCALE GENOMIC DNA]</scope>
    <source>
        <strain evidence="8">DSM 16219</strain>
    </source>
</reference>